<dbReference type="PANTHER" id="PTHR22883">
    <property type="entry name" value="ZINC FINGER DHHC DOMAIN CONTAINING PROTEIN"/>
    <property type="match status" value="1"/>
</dbReference>
<dbReference type="PROSITE" id="PS50216">
    <property type="entry name" value="DHHC"/>
    <property type="match status" value="1"/>
</dbReference>
<gene>
    <name evidence="11" type="ORF">ZIOFF_007651</name>
</gene>
<evidence type="ECO:0000313" key="11">
    <source>
        <dbReference type="EMBL" id="KAG6533776.1"/>
    </source>
</evidence>
<dbReference type="GO" id="GO:0005783">
    <property type="term" value="C:endoplasmic reticulum"/>
    <property type="evidence" value="ECO:0007669"/>
    <property type="project" value="TreeGrafter"/>
</dbReference>
<dbReference type="PANTHER" id="PTHR22883:SF320">
    <property type="entry name" value="S-ACYLTRANSFERASE"/>
    <property type="match status" value="1"/>
</dbReference>
<evidence type="ECO:0000259" key="10">
    <source>
        <dbReference type="Pfam" id="PF01529"/>
    </source>
</evidence>
<feature type="transmembrane region" description="Helical" evidence="8">
    <location>
        <begin position="79"/>
        <end position="100"/>
    </location>
</feature>
<evidence type="ECO:0000256" key="1">
    <source>
        <dbReference type="ARBA" id="ARBA00004141"/>
    </source>
</evidence>
<dbReference type="GO" id="GO:0019706">
    <property type="term" value="F:protein-cysteine S-palmitoyltransferase activity"/>
    <property type="evidence" value="ECO:0007669"/>
    <property type="project" value="UniProtKB-EC"/>
</dbReference>
<protein>
    <recommendedName>
        <fullName evidence="8">S-acyltransferase</fullName>
        <ecNumber evidence="8">2.3.1.225</ecNumber>
    </recommendedName>
    <alternativeName>
        <fullName evidence="8">Palmitoyltransferase</fullName>
    </alternativeName>
</protein>
<keyword evidence="6 8" id="KW-0472">Membrane</keyword>
<proteinExistence type="inferred from homology"/>
<dbReference type="AlphaFoldDB" id="A0A8J5IF25"/>
<feature type="domain" description="Palmitoyltransferase DHHC" evidence="10">
    <location>
        <begin position="158"/>
        <end position="282"/>
    </location>
</feature>
<keyword evidence="5 8" id="KW-1133">Transmembrane helix</keyword>
<evidence type="ECO:0000256" key="9">
    <source>
        <dbReference type="SAM" id="MobiDB-lite"/>
    </source>
</evidence>
<dbReference type="InterPro" id="IPR001594">
    <property type="entry name" value="Palmitoyltrfase_DHHC"/>
</dbReference>
<evidence type="ECO:0000256" key="2">
    <source>
        <dbReference type="ARBA" id="ARBA00008574"/>
    </source>
</evidence>
<sequence>MAISEQKDESKKLRLYQAWKGNNIFFCGGRLIFGPDVASLSLSTLLIVVPAITFCCQIITKIHNHEKKPNSEGYVHDPILGIPVLILTLLITVSDLYFLFMTSSKDPGIVQRSTWPPEEDEAFNAPTASMEWISGRTPHLKLPRTKDVIVNGFAVKVKYCETCMLYRPPRASHCSVCNNCVKKFDHHCPWVGQCIGLRNYRFFCLFISTSTFLCIYIFFFSWLNIITEKKHHSNLIWKSMKHEVISLILIVYIFIVVWFVGGLTIFHCYLMSTNQTTYENFRYRYDKKDNPYNKGFWRNFKEVFFSKIPPSEHNFRSWVDAEAVEVGSYTPNISMNLISTKEKIDIEMGIKLATEVNLNIPSILQNLDYSSIEDNVDVKVRHDGHVFDPYDFPASQKNDSYSPRDSVSKGYEGQHEVCRNEGVAKQVAQTVENVIAIDQICPTVVLPLQ</sequence>
<comment type="domain">
    <text evidence="8">The DHHC domain is required for palmitoyltransferase activity.</text>
</comment>
<accession>A0A8J5IF25</accession>
<evidence type="ECO:0000256" key="5">
    <source>
        <dbReference type="ARBA" id="ARBA00022989"/>
    </source>
</evidence>
<dbReference type="OrthoDB" id="4096362at2759"/>
<name>A0A8J5IF25_ZINOF</name>
<evidence type="ECO:0000256" key="7">
    <source>
        <dbReference type="ARBA" id="ARBA00023315"/>
    </source>
</evidence>
<keyword evidence="12" id="KW-1185">Reference proteome</keyword>
<feature type="transmembrane region" description="Helical" evidence="8">
    <location>
        <begin position="244"/>
        <end position="266"/>
    </location>
</feature>
<dbReference type="Proteomes" id="UP000734854">
    <property type="component" value="Unassembled WGS sequence"/>
</dbReference>
<evidence type="ECO:0000256" key="6">
    <source>
        <dbReference type="ARBA" id="ARBA00023136"/>
    </source>
</evidence>
<evidence type="ECO:0000256" key="3">
    <source>
        <dbReference type="ARBA" id="ARBA00022679"/>
    </source>
</evidence>
<dbReference type="GO" id="GO:0006612">
    <property type="term" value="P:protein targeting to membrane"/>
    <property type="evidence" value="ECO:0007669"/>
    <property type="project" value="TreeGrafter"/>
</dbReference>
<dbReference type="EMBL" id="JACMSC010000002">
    <property type="protein sequence ID" value="KAG6533776.1"/>
    <property type="molecule type" value="Genomic_DNA"/>
</dbReference>
<dbReference type="GO" id="GO:0016020">
    <property type="term" value="C:membrane"/>
    <property type="evidence" value="ECO:0007669"/>
    <property type="project" value="UniProtKB-SubCell"/>
</dbReference>
<keyword evidence="7 8" id="KW-0012">Acyltransferase</keyword>
<comment type="similarity">
    <text evidence="2 8">Belongs to the DHHC palmitoyltransferase family.</text>
</comment>
<feature type="region of interest" description="Disordered" evidence="9">
    <location>
        <begin position="390"/>
        <end position="412"/>
    </location>
</feature>
<dbReference type="InterPro" id="IPR039859">
    <property type="entry name" value="PFA4/ZDH16/20/ERF2-like"/>
</dbReference>
<feature type="compositionally biased region" description="Polar residues" evidence="9">
    <location>
        <begin position="395"/>
        <end position="405"/>
    </location>
</feature>
<comment type="catalytic activity">
    <reaction evidence="8">
        <text>L-cysteinyl-[protein] + hexadecanoyl-CoA = S-hexadecanoyl-L-cysteinyl-[protein] + CoA</text>
        <dbReference type="Rhea" id="RHEA:36683"/>
        <dbReference type="Rhea" id="RHEA-COMP:10131"/>
        <dbReference type="Rhea" id="RHEA-COMP:11032"/>
        <dbReference type="ChEBI" id="CHEBI:29950"/>
        <dbReference type="ChEBI" id="CHEBI:57287"/>
        <dbReference type="ChEBI" id="CHEBI:57379"/>
        <dbReference type="ChEBI" id="CHEBI:74151"/>
        <dbReference type="EC" id="2.3.1.225"/>
    </reaction>
</comment>
<dbReference type="Pfam" id="PF01529">
    <property type="entry name" value="DHHC"/>
    <property type="match status" value="1"/>
</dbReference>
<evidence type="ECO:0000313" key="12">
    <source>
        <dbReference type="Proteomes" id="UP000734854"/>
    </source>
</evidence>
<feature type="transmembrane region" description="Helical" evidence="8">
    <location>
        <begin position="40"/>
        <end position="59"/>
    </location>
</feature>
<organism evidence="11 12">
    <name type="scientific">Zingiber officinale</name>
    <name type="common">Ginger</name>
    <name type="synonym">Amomum zingiber</name>
    <dbReference type="NCBI Taxonomy" id="94328"/>
    <lineage>
        <taxon>Eukaryota</taxon>
        <taxon>Viridiplantae</taxon>
        <taxon>Streptophyta</taxon>
        <taxon>Embryophyta</taxon>
        <taxon>Tracheophyta</taxon>
        <taxon>Spermatophyta</taxon>
        <taxon>Magnoliopsida</taxon>
        <taxon>Liliopsida</taxon>
        <taxon>Zingiberales</taxon>
        <taxon>Zingiberaceae</taxon>
        <taxon>Zingiber</taxon>
    </lineage>
</organism>
<evidence type="ECO:0000256" key="4">
    <source>
        <dbReference type="ARBA" id="ARBA00022692"/>
    </source>
</evidence>
<keyword evidence="3 8" id="KW-0808">Transferase</keyword>
<evidence type="ECO:0000256" key="8">
    <source>
        <dbReference type="RuleBase" id="RU079119"/>
    </source>
</evidence>
<comment type="subcellular location">
    <subcellularLocation>
        <location evidence="1">Membrane</location>
        <topology evidence="1">Multi-pass membrane protein</topology>
    </subcellularLocation>
</comment>
<reference evidence="11 12" key="1">
    <citation type="submission" date="2020-08" db="EMBL/GenBank/DDBJ databases">
        <title>Plant Genome Project.</title>
        <authorList>
            <person name="Zhang R.-G."/>
        </authorList>
    </citation>
    <scope>NUCLEOTIDE SEQUENCE [LARGE SCALE GENOMIC DNA]</scope>
    <source>
        <tissue evidence="11">Rhizome</tissue>
    </source>
</reference>
<feature type="transmembrane region" description="Helical" evidence="8">
    <location>
        <begin position="200"/>
        <end position="223"/>
    </location>
</feature>
<comment type="caution">
    <text evidence="11">The sequence shown here is derived from an EMBL/GenBank/DDBJ whole genome shotgun (WGS) entry which is preliminary data.</text>
</comment>
<dbReference type="EC" id="2.3.1.225" evidence="8"/>
<dbReference type="GO" id="GO:0005794">
    <property type="term" value="C:Golgi apparatus"/>
    <property type="evidence" value="ECO:0007669"/>
    <property type="project" value="TreeGrafter"/>
</dbReference>
<keyword evidence="4 8" id="KW-0812">Transmembrane</keyword>